<dbReference type="EMBL" id="BMWG01000004">
    <property type="protein sequence ID" value="GGZ28632.1"/>
    <property type="molecule type" value="Genomic_DNA"/>
</dbReference>
<proteinExistence type="predicted"/>
<name>A0A918PZP1_9ACTN</name>
<comment type="caution">
    <text evidence="2">The sequence shown here is derived from an EMBL/GenBank/DDBJ whole genome shotgun (WGS) entry which is preliminary data.</text>
</comment>
<gene>
    <name evidence="2" type="ORF">GCM10010387_22620</name>
</gene>
<reference evidence="2" key="1">
    <citation type="journal article" date="2014" name="Int. J. Syst. Evol. Microbiol.">
        <title>Complete genome sequence of Corynebacterium casei LMG S-19264T (=DSM 44701T), isolated from a smear-ripened cheese.</title>
        <authorList>
            <consortium name="US DOE Joint Genome Institute (JGI-PGF)"/>
            <person name="Walter F."/>
            <person name="Albersmeier A."/>
            <person name="Kalinowski J."/>
            <person name="Ruckert C."/>
        </authorList>
    </citation>
    <scope>NUCLEOTIDE SEQUENCE</scope>
    <source>
        <strain evidence="2">JCM 4988</strain>
    </source>
</reference>
<dbReference type="AlphaFoldDB" id="A0A918PZP1"/>
<evidence type="ECO:0000256" key="1">
    <source>
        <dbReference type="SAM" id="MobiDB-lite"/>
    </source>
</evidence>
<accession>A0A918PZP1</accession>
<evidence type="ECO:0000313" key="3">
    <source>
        <dbReference type="Proteomes" id="UP000630936"/>
    </source>
</evidence>
<organism evidence="2 3">
    <name type="scientific">Streptomyces inusitatus</name>
    <dbReference type="NCBI Taxonomy" id="68221"/>
    <lineage>
        <taxon>Bacteria</taxon>
        <taxon>Bacillati</taxon>
        <taxon>Actinomycetota</taxon>
        <taxon>Actinomycetes</taxon>
        <taxon>Kitasatosporales</taxon>
        <taxon>Streptomycetaceae</taxon>
        <taxon>Streptomyces</taxon>
    </lineage>
</organism>
<sequence length="90" mass="9723">MTDKPTAAGGRSPGRPARPADGRAVAAALFVDLGESRGDQWIRQPRARYECLRCRTAEGPVHGQAAVANFTRSIKAEHHSRCTAIQEHSS</sequence>
<protein>
    <submittedName>
        <fullName evidence="2">Uncharacterized protein</fullName>
    </submittedName>
</protein>
<keyword evidence="3" id="KW-1185">Reference proteome</keyword>
<dbReference type="RefSeq" id="WP_190122827.1">
    <property type="nucleotide sequence ID" value="NZ_BMWG01000004.1"/>
</dbReference>
<reference evidence="2" key="2">
    <citation type="submission" date="2020-09" db="EMBL/GenBank/DDBJ databases">
        <authorList>
            <person name="Sun Q."/>
            <person name="Ohkuma M."/>
        </authorList>
    </citation>
    <scope>NUCLEOTIDE SEQUENCE</scope>
    <source>
        <strain evidence="2">JCM 4988</strain>
    </source>
</reference>
<feature type="region of interest" description="Disordered" evidence="1">
    <location>
        <begin position="1"/>
        <end position="21"/>
    </location>
</feature>
<dbReference type="Proteomes" id="UP000630936">
    <property type="component" value="Unassembled WGS sequence"/>
</dbReference>
<evidence type="ECO:0000313" key="2">
    <source>
        <dbReference type="EMBL" id="GGZ28632.1"/>
    </source>
</evidence>